<dbReference type="Proteomes" id="UP001164250">
    <property type="component" value="Chromosome 8"/>
</dbReference>
<accession>A0ACC1AVQ7</accession>
<keyword evidence="2" id="KW-1185">Reference proteome</keyword>
<organism evidence="1 2">
    <name type="scientific">Pistacia atlantica</name>
    <dbReference type="NCBI Taxonomy" id="434234"/>
    <lineage>
        <taxon>Eukaryota</taxon>
        <taxon>Viridiplantae</taxon>
        <taxon>Streptophyta</taxon>
        <taxon>Embryophyta</taxon>
        <taxon>Tracheophyta</taxon>
        <taxon>Spermatophyta</taxon>
        <taxon>Magnoliopsida</taxon>
        <taxon>eudicotyledons</taxon>
        <taxon>Gunneridae</taxon>
        <taxon>Pentapetalae</taxon>
        <taxon>rosids</taxon>
        <taxon>malvids</taxon>
        <taxon>Sapindales</taxon>
        <taxon>Anacardiaceae</taxon>
        <taxon>Pistacia</taxon>
    </lineage>
</organism>
<evidence type="ECO:0000313" key="1">
    <source>
        <dbReference type="EMBL" id="KAJ0090754.1"/>
    </source>
</evidence>
<reference evidence="2" key="1">
    <citation type="journal article" date="2023" name="G3 (Bethesda)">
        <title>Genome assembly and association tests identify interacting loci associated with vigor, precocity, and sex in interspecific pistachio rootstocks.</title>
        <authorList>
            <person name="Palmer W."/>
            <person name="Jacygrad E."/>
            <person name="Sagayaradj S."/>
            <person name="Cavanaugh K."/>
            <person name="Han R."/>
            <person name="Bertier L."/>
            <person name="Beede B."/>
            <person name="Kafkas S."/>
            <person name="Golino D."/>
            <person name="Preece J."/>
            <person name="Michelmore R."/>
        </authorList>
    </citation>
    <scope>NUCLEOTIDE SEQUENCE [LARGE SCALE GENOMIC DNA]</scope>
</reference>
<gene>
    <name evidence="1" type="ORF">Patl1_14863</name>
</gene>
<protein>
    <submittedName>
        <fullName evidence="1">Uncharacterized protein</fullName>
    </submittedName>
</protein>
<sequence length="578" mass="64554">MLMCFRSPFFLLVFLSLVLFTCQTSATSYTLRIAESENGEVVPWKIRRSLADETTTGNSTLILAAQRTQRRDPLENFKKYTGGWNISEQHYWAFLLCSPLVLLRLHSLSSLESGLLSLVCVCASYASVIAAAKESLMAILDYAMPCPLFSSYSSPYLQCNSFTLPCLFYYIIIFHRCCTEMCSMFLLWFAIFSVGCVVLYTGQGKFHNNTLDTLDYVVKQANITGENLKNVSEYLSAAKQIGVNSVSLPADLQSGIDAIDAKINSSATTLSYQTEKNSKDIKDGLDSMRLALIVIAAVMLLLAFVGFLFSILGLQCLVYFLVFIGWLLVAGTFILCGVFLLLHNVVADSCVAMDEWVQHPTAHTALDDILPCVDNATARETLLKSKNVTQQLVGVVDSIINNVANSNLPPQAGPLYYNQSGPMVPVLCNPFNSDLTDRQCADGEVELSNATEVWKNYVCEMSANNTCATTGRLIPTMYSQMSAAVNVSYALYRYSPFLVNLQDCTFVRDTFTVISSKYCPGMRRYTEWIYIGLVVVSAAVMFSLIFWVIYARERRHRAYTKRYVARTHEGIEKRDLQN</sequence>
<dbReference type="EMBL" id="CM047904">
    <property type="protein sequence ID" value="KAJ0090754.1"/>
    <property type="molecule type" value="Genomic_DNA"/>
</dbReference>
<comment type="caution">
    <text evidence="1">The sequence shown here is derived from an EMBL/GenBank/DDBJ whole genome shotgun (WGS) entry which is preliminary data.</text>
</comment>
<name>A0ACC1AVQ7_9ROSI</name>
<proteinExistence type="predicted"/>
<evidence type="ECO:0000313" key="2">
    <source>
        <dbReference type="Proteomes" id="UP001164250"/>
    </source>
</evidence>